<dbReference type="GO" id="GO:0050518">
    <property type="term" value="F:2-C-methyl-D-erythritol 4-phosphate cytidylyltransferase activity"/>
    <property type="evidence" value="ECO:0007669"/>
    <property type="project" value="UniProtKB-UniRule"/>
</dbReference>
<dbReference type="RefSeq" id="WP_157947536.1">
    <property type="nucleotide sequence ID" value="NZ_NIGF01000003.1"/>
</dbReference>
<organism evidence="8 9">
    <name type="scientific">Abditibacterium utsteinense</name>
    <dbReference type="NCBI Taxonomy" id="1960156"/>
    <lineage>
        <taxon>Bacteria</taxon>
        <taxon>Pseudomonadati</taxon>
        <taxon>Abditibacteriota</taxon>
        <taxon>Abditibacteriia</taxon>
        <taxon>Abditibacteriales</taxon>
        <taxon>Abditibacteriaceae</taxon>
        <taxon>Abditibacterium</taxon>
    </lineage>
</organism>
<keyword evidence="4 7" id="KW-0808">Transferase</keyword>
<dbReference type="Proteomes" id="UP000237684">
    <property type="component" value="Unassembled WGS sequence"/>
</dbReference>
<evidence type="ECO:0000313" key="8">
    <source>
        <dbReference type="EMBL" id="PQV64987.1"/>
    </source>
</evidence>
<proteinExistence type="inferred from homology"/>
<dbReference type="UniPathway" id="UPA00056">
    <property type="reaction ID" value="UER00093"/>
</dbReference>
<name>A0A2S8SW26_9BACT</name>
<dbReference type="InterPro" id="IPR034683">
    <property type="entry name" value="IspD/TarI"/>
</dbReference>
<dbReference type="Gene3D" id="3.90.550.10">
    <property type="entry name" value="Spore Coat Polysaccharide Biosynthesis Protein SpsA, Chain A"/>
    <property type="match status" value="1"/>
</dbReference>
<dbReference type="EC" id="2.7.7.60" evidence="7"/>
<dbReference type="OrthoDB" id="9806837at2"/>
<evidence type="ECO:0000256" key="1">
    <source>
        <dbReference type="ARBA" id="ARBA00001282"/>
    </source>
</evidence>
<keyword evidence="6 7" id="KW-0414">Isoprene biosynthesis</keyword>
<evidence type="ECO:0000256" key="3">
    <source>
        <dbReference type="ARBA" id="ARBA00009789"/>
    </source>
</evidence>
<feature type="site" description="Transition state stabilizer" evidence="7">
    <location>
        <position position="22"/>
    </location>
</feature>
<dbReference type="InterPro" id="IPR050088">
    <property type="entry name" value="IspD/TarI_cytidylyltransf_bact"/>
</dbReference>
<comment type="caution">
    <text evidence="8">The sequence shown here is derived from an EMBL/GenBank/DDBJ whole genome shotgun (WGS) entry which is preliminary data.</text>
</comment>
<dbReference type="HAMAP" id="MF_00108">
    <property type="entry name" value="IspD"/>
    <property type="match status" value="1"/>
</dbReference>
<dbReference type="InterPro" id="IPR001228">
    <property type="entry name" value="IspD"/>
</dbReference>
<dbReference type="Pfam" id="PF01128">
    <property type="entry name" value="IspD"/>
    <property type="match status" value="1"/>
</dbReference>
<evidence type="ECO:0000256" key="4">
    <source>
        <dbReference type="ARBA" id="ARBA00022679"/>
    </source>
</evidence>
<dbReference type="InterPro" id="IPR029044">
    <property type="entry name" value="Nucleotide-diphossugar_trans"/>
</dbReference>
<dbReference type="PANTHER" id="PTHR32125:SF4">
    <property type="entry name" value="2-C-METHYL-D-ERYTHRITOL 4-PHOSPHATE CYTIDYLYLTRANSFERASE, CHLOROPLASTIC"/>
    <property type="match status" value="1"/>
</dbReference>
<dbReference type="SUPFAM" id="SSF53448">
    <property type="entry name" value="Nucleotide-diphospho-sugar transferases"/>
    <property type="match status" value="1"/>
</dbReference>
<dbReference type="FunCoup" id="A0A2S8SW26">
    <property type="interactions" value="287"/>
</dbReference>
<comment type="similarity">
    <text evidence="3 7">Belongs to the IspD/TarI cytidylyltransferase family. IspD subfamily.</text>
</comment>
<feature type="site" description="Transition state stabilizer" evidence="7">
    <location>
        <position position="15"/>
    </location>
</feature>
<protein>
    <recommendedName>
        <fullName evidence="7">2-C-methyl-D-erythritol 4-phosphate cytidylyltransferase</fullName>
        <ecNumber evidence="7">2.7.7.60</ecNumber>
    </recommendedName>
    <alternativeName>
        <fullName evidence="7">4-diphosphocytidyl-2C-methyl-D-erythritol synthase</fullName>
    </alternativeName>
    <alternativeName>
        <fullName evidence="7">MEP cytidylyltransferase</fullName>
        <shortName evidence="7">MCT</shortName>
    </alternativeName>
</protein>
<dbReference type="PANTHER" id="PTHR32125">
    <property type="entry name" value="2-C-METHYL-D-ERYTHRITOL 4-PHOSPHATE CYTIDYLYLTRANSFERASE, CHLOROPLASTIC"/>
    <property type="match status" value="1"/>
</dbReference>
<dbReference type="EMBL" id="NIGF01000003">
    <property type="protein sequence ID" value="PQV64987.1"/>
    <property type="molecule type" value="Genomic_DNA"/>
</dbReference>
<dbReference type="PROSITE" id="PS01295">
    <property type="entry name" value="ISPD"/>
    <property type="match status" value="1"/>
</dbReference>
<feature type="site" description="Positions MEP for the nucleophilic attack" evidence="7">
    <location>
        <position position="213"/>
    </location>
</feature>
<dbReference type="CDD" id="cd02516">
    <property type="entry name" value="CDP-ME_synthetase"/>
    <property type="match status" value="1"/>
</dbReference>
<dbReference type="NCBIfam" id="TIGR00453">
    <property type="entry name" value="ispD"/>
    <property type="match status" value="1"/>
</dbReference>
<keyword evidence="5 7" id="KW-0548">Nucleotidyltransferase</keyword>
<feature type="site" description="Positions MEP for the nucleophilic attack" evidence="7">
    <location>
        <position position="157"/>
    </location>
</feature>
<evidence type="ECO:0000256" key="2">
    <source>
        <dbReference type="ARBA" id="ARBA00004787"/>
    </source>
</evidence>
<dbReference type="InParanoid" id="A0A2S8SW26"/>
<evidence type="ECO:0000256" key="6">
    <source>
        <dbReference type="ARBA" id="ARBA00023229"/>
    </source>
</evidence>
<reference evidence="8 9" key="1">
    <citation type="journal article" date="2018" name="Syst. Appl. Microbiol.">
        <title>Abditibacterium utsteinense sp. nov., the first cultivated member of candidate phylum FBP, isolated from ice-free Antarctic soil samples.</title>
        <authorList>
            <person name="Tahon G."/>
            <person name="Tytgat B."/>
            <person name="Lebbe L."/>
            <person name="Carlier A."/>
            <person name="Willems A."/>
        </authorList>
    </citation>
    <scope>NUCLEOTIDE SEQUENCE [LARGE SCALE GENOMIC DNA]</scope>
    <source>
        <strain evidence="8 9">LMG 29911</strain>
    </source>
</reference>
<dbReference type="AlphaFoldDB" id="A0A2S8SW26"/>
<accession>A0A2S8SW26</accession>
<gene>
    <name evidence="7" type="primary">ispD</name>
    <name evidence="8" type="ORF">B1R32_103257</name>
</gene>
<keyword evidence="9" id="KW-1185">Reference proteome</keyword>
<comment type="catalytic activity">
    <reaction evidence="1 7">
        <text>2-C-methyl-D-erythritol 4-phosphate + CTP + H(+) = 4-CDP-2-C-methyl-D-erythritol + diphosphate</text>
        <dbReference type="Rhea" id="RHEA:13429"/>
        <dbReference type="ChEBI" id="CHEBI:15378"/>
        <dbReference type="ChEBI" id="CHEBI:33019"/>
        <dbReference type="ChEBI" id="CHEBI:37563"/>
        <dbReference type="ChEBI" id="CHEBI:57823"/>
        <dbReference type="ChEBI" id="CHEBI:58262"/>
        <dbReference type="EC" id="2.7.7.60"/>
    </reaction>
</comment>
<evidence type="ECO:0000313" key="9">
    <source>
        <dbReference type="Proteomes" id="UP000237684"/>
    </source>
</evidence>
<comment type="function">
    <text evidence="7">Catalyzes the formation of 4-diphosphocytidyl-2-C-methyl-D-erythritol from CTP and 2-C-methyl-D-erythritol 4-phosphate (MEP).</text>
</comment>
<dbReference type="FunFam" id="3.90.550.10:FF:000003">
    <property type="entry name" value="2-C-methyl-D-erythritol 4-phosphate cytidylyltransferase"/>
    <property type="match status" value="1"/>
</dbReference>
<sequence length="240" mass="26160">MTISVIVPAAGCGARAALNGNKILAPLLDEKSVLFWSLNALRAADYACSELIEMIVVARQSEFEAIDEIWKQCAFSLSCRTIEGGATRQDSVFAGVEAARGDFVLVHDAARPCVSSEVISRTVEAAQKTGAALAALPVSDTVKRVDSTKNVAETLNRNEIWLAQTPQVFRRDLFLDALESAKNEEFQGTDCASIMERANHKVALIDGDINNLKVTYAADLERAASILNARRNHSNFRFSR</sequence>
<dbReference type="InterPro" id="IPR018294">
    <property type="entry name" value="ISPD_synthase_CS"/>
</dbReference>
<evidence type="ECO:0000256" key="5">
    <source>
        <dbReference type="ARBA" id="ARBA00022695"/>
    </source>
</evidence>
<evidence type="ECO:0000256" key="7">
    <source>
        <dbReference type="HAMAP-Rule" id="MF_00108"/>
    </source>
</evidence>
<dbReference type="GO" id="GO:0019288">
    <property type="term" value="P:isopentenyl diphosphate biosynthetic process, methylerythritol 4-phosphate pathway"/>
    <property type="evidence" value="ECO:0007669"/>
    <property type="project" value="UniProtKB-UniRule"/>
</dbReference>
<comment type="pathway">
    <text evidence="2 7">Isoprenoid biosynthesis; isopentenyl diphosphate biosynthesis via DXP pathway; isopentenyl diphosphate from 1-deoxy-D-xylulose 5-phosphate: step 2/6.</text>
</comment>